<evidence type="ECO:0000313" key="2">
    <source>
        <dbReference type="Proteomes" id="UP000071392"/>
    </source>
</evidence>
<dbReference type="STRING" id="1548208.AXK12_08400"/>
<organism evidence="1 2">
    <name type="scientific">Cephaloticoccus capnophilus</name>
    <dbReference type="NCBI Taxonomy" id="1548208"/>
    <lineage>
        <taxon>Bacteria</taxon>
        <taxon>Pseudomonadati</taxon>
        <taxon>Verrucomicrobiota</taxon>
        <taxon>Opitutia</taxon>
        <taxon>Opitutales</taxon>
        <taxon>Opitutaceae</taxon>
        <taxon>Cephaloticoccus</taxon>
    </lineage>
</organism>
<name>A0A139SH93_9BACT</name>
<protein>
    <submittedName>
        <fullName evidence="1">Uncharacterized protein</fullName>
    </submittedName>
</protein>
<sequence length="393" mass="44335">MPAEDAIMPTGSAFISQHLPGFKHMRVPNRWLILGLAGSWGLILLASSTEGRRTKITGICFLGAVTLLNLPNIPRKLKYDISQREQFHRIERDFIGDLSRGVLEGEKVAFLPWGNDFLVNYAAARLKIATYNIGGDKNLIMARKHWPLSMRQFQKERPRGDILMEEFPEGTANPNTLINIAYLLETEDADAVVLPYVDLLWAAHGWPAPLKLRNNITPILEALEGYESIKVSNYDYYSTIRLSSKSSKGATKEIVKKIGAPLVSLPIFTEGWYGYEHNKNSKWRWSSGNSELLILSYDTGPIEVEVSFSIQSISERELRITGPSEELLFHSDNLRETVHVKIPRLVLKPGVNSLTFNTSTPPPEHPSDSRKLAFRVIDFSTYEVERSPLNTSQ</sequence>
<proteinExistence type="predicted"/>
<evidence type="ECO:0000313" key="1">
    <source>
        <dbReference type="EMBL" id="KXU33916.1"/>
    </source>
</evidence>
<reference evidence="1 2" key="1">
    <citation type="submission" date="2016-02" db="EMBL/GenBank/DDBJ databases">
        <authorList>
            <person name="Wen L."/>
            <person name="He K."/>
            <person name="Yang H."/>
        </authorList>
    </citation>
    <scope>NUCLEOTIDE SEQUENCE [LARGE SCALE GENOMIC DNA]</scope>
    <source>
        <strain evidence="1 2">CV41</strain>
    </source>
</reference>
<dbReference type="Proteomes" id="UP000071392">
    <property type="component" value="Unassembled WGS sequence"/>
</dbReference>
<accession>A0A139SH93</accession>
<dbReference type="AlphaFoldDB" id="A0A139SH93"/>
<comment type="caution">
    <text evidence="1">The sequence shown here is derived from an EMBL/GenBank/DDBJ whole genome shotgun (WGS) entry which is preliminary data.</text>
</comment>
<dbReference type="EMBL" id="LSZP01000063">
    <property type="protein sequence ID" value="KXU33916.1"/>
    <property type="molecule type" value="Genomic_DNA"/>
</dbReference>
<gene>
    <name evidence="1" type="ORF">AXK12_08400</name>
</gene>
<keyword evidence="2" id="KW-1185">Reference proteome</keyword>